<dbReference type="SUPFAM" id="SSF52540">
    <property type="entry name" value="P-loop containing nucleoside triphosphate hydrolases"/>
    <property type="match status" value="1"/>
</dbReference>
<evidence type="ECO:0000313" key="1">
    <source>
        <dbReference type="EMBL" id="GJD61976.1"/>
    </source>
</evidence>
<keyword evidence="2" id="KW-1185">Reference proteome</keyword>
<dbReference type="Gene3D" id="3.40.50.300">
    <property type="entry name" value="P-loop containing nucleotide triphosphate hydrolases"/>
    <property type="match status" value="1"/>
</dbReference>
<dbReference type="InterPro" id="IPR027417">
    <property type="entry name" value="P-loop_NTPase"/>
</dbReference>
<protein>
    <recommendedName>
        <fullName evidence="3">Adenylate kinase</fullName>
    </recommendedName>
</protein>
<dbReference type="AlphaFoldDB" id="A0AA37M4Y5"/>
<dbReference type="EMBL" id="BPQJ01000008">
    <property type="protein sequence ID" value="GJD61976.1"/>
    <property type="molecule type" value="Genomic_DNA"/>
</dbReference>
<gene>
    <name evidence="1" type="ORF">MPEAHAMD_2125</name>
</gene>
<dbReference type="RefSeq" id="WP_099907955.1">
    <property type="nucleotide sequence ID" value="NZ_BPQJ01000008.1"/>
</dbReference>
<name>A0AA37M4Y5_9HYPH</name>
<organism evidence="1 2">
    <name type="scientific">Methylobacterium frigidaeris</name>
    <dbReference type="NCBI Taxonomy" id="2038277"/>
    <lineage>
        <taxon>Bacteria</taxon>
        <taxon>Pseudomonadati</taxon>
        <taxon>Pseudomonadota</taxon>
        <taxon>Alphaproteobacteria</taxon>
        <taxon>Hyphomicrobiales</taxon>
        <taxon>Methylobacteriaceae</taxon>
        <taxon>Methylobacterium</taxon>
    </lineage>
</organism>
<dbReference type="PANTHER" id="PTHR37816:SF1">
    <property type="entry name" value="TOXIN"/>
    <property type="match status" value="1"/>
</dbReference>
<reference evidence="1" key="2">
    <citation type="submission" date="2021-08" db="EMBL/GenBank/DDBJ databases">
        <authorList>
            <person name="Tani A."/>
            <person name="Ola A."/>
            <person name="Ogura Y."/>
            <person name="Katsura K."/>
            <person name="Hayashi T."/>
        </authorList>
    </citation>
    <scope>NUCLEOTIDE SEQUENCE</scope>
    <source>
        <strain evidence="1">JCM 32048</strain>
    </source>
</reference>
<dbReference type="PANTHER" id="PTHR37816">
    <property type="entry name" value="YALI0E33011P"/>
    <property type="match status" value="1"/>
</dbReference>
<evidence type="ECO:0000313" key="2">
    <source>
        <dbReference type="Proteomes" id="UP001055286"/>
    </source>
</evidence>
<evidence type="ECO:0008006" key="3">
    <source>
        <dbReference type="Google" id="ProtNLM"/>
    </source>
</evidence>
<accession>A0AA37M4Y5</accession>
<dbReference type="Proteomes" id="UP001055286">
    <property type="component" value="Unassembled WGS sequence"/>
</dbReference>
<reference evidence="1" key="1">
    <citation type="journal article" date="2016" name="Front. Microbiol.">
        <title>Genome Sequence of the Piezophilic, Mesophilic Sulfate-Reducing Bacterium Desulfovibrio indicus J2T.</title>
        <authorList>
            <person name="Cao J."/>
            <person name="Maignien L."/>
            <person name="Shao Z."/>
            <person name="Alain K."/>
            <person name="Jebbar M."/>
        </authorList>
    </citation>
    <scope>NUCLEOTIDE SEQUENCE</scope>
    <source>
        <strain evidence="1">JCM 32048</strain>
    </source>
</reference>
<sequence>MFPPLPARWVIIGNSGSGKSTLAERLGQTLQRPVYDLDLVHWHPDGRKRDEADAKARVAAIAASDAWIIEGVYGWLAEVALVRATRLIWLDIPWDECRAGLLARGLRRGMTPSDQSDLLAWALEYWTRATSSSFMGHERLYLAFTGERAHLRARGDVAAFVP</sequence>
<comment type="caution">
    <text evidence="1">The sequence shown here is derived from an EMBL/GenBank/DDBJ whole genome shotgun (WGS) entry which is preliminary data.</text>
</comment>
<proteinExistence type="predicted"/>
<dbReference type="InterPro" id="IPR052922">
    <property type="entry name" value="Cytidylate_Kinase-2"/>
</dbReference>